<dbReference type="PANTHER" id="PTHR48106">
    <property type="entry name" value="QUINONE OXIDOREDUCTASE PIG3-RELATED"/>
    <property type="match status" value="1"/>
</dbReference>
<dbReference type="Gene3D" id="3.90.180.10">
    <property type="entry name" value="Medium-chain alcohol dehydrogenases, catalytic domain"/>
    <property type="match status" value="1"/>
</dbReference>
<dbReference type="Proteomes" id="UP001150062">
    <property type="component" value="Unassembled WGS sequence"/>
</dbReference>
<dbReference type="GO" id="GO:0003960">
    <property type="term" value="F:quinone reductase (NADPH) activity"/>
    <property type="evidence" value="ECO:0007669"/>
    <property type="project" value="InterPro"/>
</dbReference>
<evidence type="ECO:0000313" key="8">
    <source>
        <dbReference type="Proteomes" id="UP001150062"/>
    </source>
</evidence>
<sequence length="320" mass="35162">MKAVVIKKTGSFEVLEYTNTTKPKVVTGQVLVKNVFAGLNYIDTYHRSGLYPKVLPFILGVEGSGTIEEIGENTETDLQIGDRVAYFYGGSYAEYTAVPVAKIVKLPNSISFIQGAASMIQGMTAFYLTNEIYKLQEGDWCLIHAGAGGVGSLAIQMAKHLGATVVTTVSTEEKAKLVKKLGADHVIMYKDVNFAEALLELRPQGCELVLDGVGQATFQNSIKCTKTRGYLASFGNASGPVKPIPLLQLARSIKVTRPSLFHYVQTKEEFTNKANKVFELFEKNIITLKESEPRNLSDVKQVHIDLESRKTTGKIVMRID</sequence>
<dbReference type="Proteomes" id="UP001146793">
    <property type="component" value="Unassembled WGS sequence"/>
</dbReference>
<dbReference type="Pfam" id="PF08240">
    <property type="entry name" value="ADH_N"/>
    <property type="match status" value="1"/>
</dbReference>
<protein>
    <recommendedName>
        <fullName evidence="3">Probable quinone oxidoreductase</fullName>
    </recommendedName>
</protein>
<dbReference type="Pfam" id="PF00107">
    <property type="entry name" value="ADH_zinc_N"/>
    <property type="match status" value="1"/>
</dbReference>
<evidence type="ECO:0000313" key="6">
    <source>
        <dbReference type="EMBL" id="KAJ6242798.1"/>
    </source>
</evidence>
<evidence type="ECO:0000256" key="2">
    <source>
        <dbReference type="ARBA" id="ARBA00023002"/>
    </source>
</evidence>
<dbReference type="InterPro" id="IPR011032">
    <property type="entry name" value="GroES-like_sf"/>
</dbReference>
<feature type="domain" description="Enoyl reductase (ER)" evidence="4">
    <location>
        <begin position="10"/>
        <end position="317"/>
    </location>
</feature>
<evidence type="ECO:0000313" key="5">
    <source>
        <dbReference type="EMBL" id="KAJ3427306.1"/>
    </source>
</evidence>
<dbReference type="GO" id="GO:0070402">
    <property type="term" value="F:NADPH binding"/>
    <property type="evidence" value="ECO:0007669"/>
    <property type="project" value="TreeGrafter"/>
</dbReference>
<accession>A0AAV7YBU1</accession>
<reference evidence="6" key="1">
    <citation type="submission" date="2022-08" db="EMBL/GenBank/DDBJ databases">
        <title>Novel sulfate-reducing endosymbionts in the free-living metamonad Anaeramoeba.</title>
        <authorList>
            <person name="Jerlstrom-Hultqvist J."/>
            <person name="Cepicka I."/>
            <person name="Gallot-Lavallee L."/>
            <person name="Salas-Leiva D."/>
            <person name="Curtis B.A."/>
            <person name="Zahonova K."/>
            <person name="Pipaliya S."/>
            <person name="Dacks J."/>
            <person name="Roger A.J."/>
        </authorList>
    </citation>
    <scope>NUCLEOTIDE SEQUENCE</scope>
    <source>
        <strain evidence="6">Schooner1</strain>
    </source>
</reference>
<dbReference type="GO" id="GO:0008270">
    <property type="term" value="F:zinc ion binding"/>
    <property type="evidence" value="ECO:0007669"/>
    <property type="project" value="InterPro"/>
</dbReference>
<keyword evidence="8" id="KW-1185">Reference proteome</keyword>
<evidence type="ECO:0000256" key="3">
    <source>
        <dbReference type="ARBA" id="ARBA00070796"/>
    </source>
</evidence>
<dbReference type="InterPro" id="IPR013154">
    <property type="entry name" value="ADH-like_N"/>
</dbReference>
<dbReference type="Gene3D" id="3.40.50.720">
    <property type="entry name" value="NAD(P)-binding Rossmann-like Domain"/>
    <property type="match status" value="1"/>
</dbReference>
<keyword evidence="2" id="KW-0560">Oxidoreductase</keyword>
<dbReference type="AlphaFoldDB" id="A0AAV7YBU1"/>
<dbReference type="EMBL" id="JAOAOG010000173">
    <property type="protein sequence ID" value="KAJ6242798.1"/>
    <property type="molecule type" value="Genomic_DNA"/>
</dbReference>
<evidence type="ECO:0000259" key="4">
    <source>
        <dbReference type="SMART" id="SM00829"/>
    </source>
</evidence>
<dbReference type="SUPFAM" id="SSF51735">
    <property type="entry name" value="NAD(P)-binding Rossmann-fold domains"/>
    <property type="match status" value="1"/>
</dbReference>
<dbReference type="PROSITE" id="PS01162">
    <property type="entry name" value="QOR_ZETA_CRYSTAL"/>
    <property type="match status" value="1"/>
</dbReference>
<gene>
    <name evidence="5" type="ORF">M0812_26888</name>
    <name evidence="6" type="ORF">M0813_02646</name>
</gene>
<comment type="caution">
    <text evidence="5">The sequence shown here is derived from an EMBL/GenBank/DDBJ whole genome shotgun (WGS) entry which is preliminary data.</text>
</comment>
<dbReference type="GO" id="GO:0005829">
    <property type="term" value="C:cytosol"/>
    <property type="evidence" value="ECO:0007669"/>
    <property type="project" value="TreeGrafter"/>
</dbReference>
<organism evidence="5 7">
    <name type="scientific">Anaeramoeba flamelloides</name>
    <dbReference type="NCBI Taxonomy" id="1746091"/>
    <lineage>
        <taxon>Eukaryota</taxon>
        <taxon>Metamonada</taxon>
        <taxon>Anaeramoebidae</taxon>
        <taxon>Anaeramoeba</taxon>
    </lineage>
</organism>
<dbReference type="GO" id="GO:0035925">
    <property type="term" value="F:mRNA 3'-UTR AU-rich region binding"/>
    <property type="evidence" value="ECO:0007669"/>
    <property type="project" value="TreeGrafter"/>
</dbReference>
<dbReference type="InterPro" id="IPR013149">
    <property type="entry name" value="ADH-like_C"/>
</dbReference>
<dbReference type="CDD" id="cd05286">
    <property type="entry name" value="QOR2"/>
    <property type="match status" value="1"/>
</dbReference>
<dbReference type="InterPro" id="IPR036291">
    <property type="entry name" value="NAD(P)-bd_dom_sf"/>
</dbReference>
<dbReference type="SMART" id="SM00829">
    <property type="entry name" value="PKS_ER"/>
    <property type="match status" value="1"/>
</dbReference>
<dbReference type="InterPro" id="IPR047618">
    <property type="entry name" value="QOR-like"/>
</dbReference>
<evidence type="ECO:0000256" key="1">
    <source>
        <dbReference type="ARBA" id="ARBA00022857"/>
    </source>
</evidence>
<dbReference type="FunFam" id="3.40.50.720:FF:000053">
    <property type="entry name" value="Quinone oxidoreductase 1"/>
    <property type="match status" value="1"/>
</dbReference>
<evidence type="ECO:0000313" key="7">
    <source>
        <dbReference type="Proteomes" id="UP001146793"/>
    </source>
</evidence>
<dbReference type="SUPFAM" id="SSF50129">
    <property type="entry name" value="GroES-like"/>
    <property type="match status" value="1"/>
</dbReference>
<reference evidence="5" key="2">
    <citation type="submission" date="2022-08" db="EMBL/GenBank/DDBJ databases">
        <title>Novel sulphate-reducing endosymbionts in the free-living metamonad Anaeramoeba.</title>
        <authorList>
            <person name="Jerlstrom-Hultqvist J."/>
            <person name="Cepicka I."/>
            <person name="Gallot-Lavallee L."/>
            <person name="Salas-Leiva D."/>
            <person name="Curtis B.A."/>
            <person name="Zahonova K."/>
            <person name="Pipaliya S."/>
            <person name="Dacks J."/>
            <person name="Roger A.J."/>
        </authorList>
    </citation>
    <scope>NUCLEOTIDE SEQUENCE</scope>
    <source>
        <strain evidence="5">Busselton2</strain>
    </source>
</reference>
<proteinExistence type="predicted"/>
<keyword evidence="1" id="KW-0521">NADP</keyword>
<dbReference type="EMBL" id="JANTQA010000063">
    <property type="protein sequence ID" value="KAJ3427306.1"/>
    <property type="molecule type" value="Genomic_DNA"/>
</dbReference>
<dbReference type="InterPro" id="IPR002364">
    <property type="entry name" value="Quin_OxRdtase/zeta-crystal_CS"/>
</dbReference>
<dbReference type="PANTHER" id="PTHR48106:SF13">
    <property type="entry name" value="QUINONE OXIDOREDUCTASE-RELATED"/>
    <property type="match status" value="1"/>
</dbReference>
<name>A0AAV7YBU1_9EUKA</name>
<dbReference type="InterPro" id="IPR020843">
    <property type="entry name" value="ER"/>
</dbReference>